<protein>
    <submittedName>
        <fullName evidence="1">Uncharacterized protein</fullName>
    </submittedName>
</protein>
<dbReference type="KEGG" id="vg:3197009"/>
<dbReference type="GeneID" id="3197009"/>
<evidence type="ECO:0000313" key="1">
    <source>
        <dbReference type="EMBL" id="AAS18059.1"/>
    </source>
</evidence>
<gene>
    <name evidence="1" type="ORF">ORF044L</name>
</gene>
<sequence length="201" mass="21709">MTRPNLPSLPKRSSNRCKSITLTASSKLFKSPWCLISAIKLSEFAVAEFNNPTLSARDTNLFSWANSSLSPLAALKPFPNVSSCAIKVFNVFASTISKALVRDLNLSNVSMISYILLVCADTAFASGAEHPLLVTMALVSSISRCIWSMSTLSTFAIFSMVFNLCMSWEFVATLGASAARTFSKRSAAVFNPVNISADNLT</sequence>
<dbReference type="Proteomes" id="UP000172127">
    <property type="component" value="Segment"/>
</dbReference>
<keyword evidence="2" id="KW-1185">Reference proteome</keyword>
<evidence type="ECO:0000313" key="2">
    <source>
        <dbReference type="Proteomes" id="UP000172127"/>
    </source>
</evidence>
<organism evidence="1 2">
    <name type="scientific">Singapore grouper iridovirus</name>
    <dbReference type="NCBI Taxonomy" id="262968"/>
    <lineage>
        <taxon>Viruses</taxon>
        <taxon>Varidnaviria</taxon>
        <taxon>Bamfordvirae</taxon>
        <taxon>Nucleocytoviricota</taxon>
        <taxon>Megaviricetes</taxon>
        <taxon>Pimascovirales</taxon>
        <taxon>Pimascovirales incertae sedis</taxon>
        <taxon>Iridoviridae</taxon>
        <taxon>Alphairidovirinae</taxon>
        <taxon>Ranavirus</taxon>
        <taxon>Ranavirus epinephelus1</taxon>
    </lineage>
</organism>
<dbReference type="EMBL" id="AY521625">
    <property type="protein sequence ID" value="AAS18059.1"/>
    <property type="molecule type" value="Genomic_DNA"/>
</dbReference>
<accession>Q5YFM1</accession>
<name>Q5YFM1_9VIRU</name>
<reference evidence="1 2" key="1">
    <citation type="journal article" date="2004" name="J. Virol.">
        <title>Functional genomics analysis of Singapore grouper iridovirus: complete sequence determination and proteomic analysis.</title>
        <authorList>
            <person name="Song W.J."/>
            <person name="Qin Q.W."/>
            <person name="Qiu J."/>
            <person name="Huang C.H."/>
            <person name="Wang F."/>
            <person name="Hew C.L."/>
        </authorList>
    </citation>
    <scope>NUCLEOTIDE SEQUENCE [LARGE SCALE GENOMIC DNA]</scope>
</reference>
<proteinExistence type="predicted"/>
<dbReference type="RefSeq" id="YP_164139.1">
    <property type="nucleotide sequence ID" value="NC_006549.1"/>
</dbReference>